<gene>
    <name evidence="1" type="ORF">PGLA2088_LOCUS5758</name>
</gene>
<name>A0A813IC87_POLGL</name>
<dbReference type="Proteomes" id="UP000626109">
    <property type="component" value="Unassembled WGS sequence"/>
</dbReference>
<accession>A0A813IC87</accession>
<dbReference type="AlphaFoldDB" id="A0A813IC87"/>
<reference evidence="1" key="1">
    <citation type="submission" date="2021-02" db="EMBL/GenBank/DDBJ databases">
        <authorList>
            <person name="Dougan E. K."/>
            <person name="Rhodes N."/>
            <person name="Thang M."/>
            <person name="Chan C."/>
        </authorList>
    </citation>
    <scope>NUCLEOTIDE SEQUENCE</scope>
</reference>
<dbReference type="EMBL" id="CAJNNW010005563">
    <property type="protein sequence ID" value="CAE8647527.1"/>
    <property type="molecule type" value="Genomic_DNA"/>
</dbReference>
<evidence type="ECO:0000313" key="2">
    <source>
        <dbReference type="Proteomes" id="UP000626109"/>
    </source>
</evidence>
<feature type="non-terminal residue" evidence="1">
    <location>
        <position position="120"/>
    </location>
</feature>
<comment type="caution">
    <text evidence="1">The sequence shown here is derived from an EMBL/GenBank/DDBJ whole genome shotgun (WGS) entry which is preliminary data.</text>
</comment>
<evidence type="ECO:0000313" key="1">
    <source>
        <dbReference type="EMBL" id="CAE8647527.1"/>
    </source>
</evidence>
<protein>
    <submittedName>
        <fullName evidence="1">Uncharacterized protein</fullName>
    </submittedName>
</protein>
<sequence length="120" mass="12603">ARQAVLGAGEGYEPSSAFLQSTSADFDSGKEIGNRRLWSRSPAEFVAHWQSQQESWLRSVHRNLTAGGAVVLMIGDGDAEDADDSDKETADAIDCLSSTVAAGKAVGFELIATATIESVA</sequence>
<feature type="non-terminal residue" evidence="1">
    <location>
        <position position="1"/>
    </location>
</feature>
<proteinExistence type="predicted"/>
<organism evidence="1 2">
    <name type="scientific">Polarella glacialis</name>
    <name type="common">Dinoflagellate</name>
    <dbReference type="NCBI Taxonomy" id="89957"/>
    <lineage>
        <taxon>Eukaryota</taxon>
        <taxon>Sar</taxon>
        <taxon>Alveolata</taxon>
        <taxon>Dinophyceae</taxon>
        <taxon>Suessiales</taxon>
        <taxon>Suessiaceae</taxon>
        <taxon>Polarella</taxon>
    </lineage>
</organism>